<sequence length="138" mass="15610">MLENVSWGVFLKLLGIVLTCYYGYVVIRYFGSDVSSLLLNRKSKGLTGRFGKNTLESERSSLDNLSALLAEIDGELMANAETAVELIQLLRQKILHYGLPDSTVGRKILMNHLLLFVKSEHFDLTEEDLLLLFNEFPN</sequence>
<protein>
    <submittedName>
        <fullName evidence="2">Uncharacterized protein</fullName>
    </submittedName>
</protein>
<dbReference type="Proteomes" id="UP000249115">
    <property type="component" value="Unassembled WGS sequence"/>
</dbReference>
<proteinExistence type="predicted"/>
<keyword evidence="1" id="KW-0812">Transmembrane</keyword>
<dbReference type="AlphaFoldDB" id="A0A2W7RFZ5"/>
<dbReference type="OrthoDB" id="825790at2"/>
<evidence type="ECO:0000313" key="5">
    <source>
        <dbReference type="Proteomes" id="UP000321927"/>
    </source>
</evidence>
<feature type="transmembrane region" description="Helical" evidence="1">
    <location>
        <begin position="6"/>
        <end position="27"/>
    </location>
</feature>
<dbReference type="RefSeq" id="WP_086501240.1">
    <property type="nucleotide sequence ID" value="NZ_MSSV01000007.1"/>
</dbReference>
<organism evidence="2 4">
    <name type="scientific">Algoriphagus ratkowskyi</name>
    <dbReference type="NCBI Taxonomy" id="57028"/>
    <lineage>
        <taxon>Bacteria</taxon>
        <taxon>Pseudomonadati</taxon>
        <taxon>Bacteroidota</taxon>
        <taxon>Cytophagia</taxon>
        <taxon>Cytophagales</taxon>
        <taxon>Cyclobacteriaceae</taxon>
        <taxon>Algoriphagus</taxon>
    </lineage>
</organism>
<evidence type="ECO:0000256" key="1">
    <source>
        <dbReference type="SAM" id="Phobius"/>
    </source>
</evidence>
<gene>
    <name evidence="3" type="ORF">ESW18_11320</name>
    <name evidence="2" type="ORF">LV84_01375</name>
</gene>
<evidence type="ECO:0000313" key="2">
    <source>
        <dbReference type="EMBL" id="PZX59344.1"/>
    </source>
</evidence>
<dbReference type="Proteomes" id="UP000321927">
    <property type="component" value="Unassembled WGS sequence"/>
</dbReference>
<comment type="caution">
    <text evidence="2">The sequence shown here is derived from an EMBL/GenBank/DDBJ whole genome shotgun (WGS) entry which is preliminary data.</text>
</comment>
<keyword evidence="1" id="KW-1133">Transmembrane helix</keyword>
<evidence type="ECO:0000313" key="3">
    <source>
        <dbReference type="EMBL" id="TXD77390.1"/>
    </source>
</evidence>
<evidence type="ECO:0000313" key="4">
    <source>
        <dbReference type="Proteomes" id="UP000249115"/>
    </source>
</evidence>
<reference evidence="3 5" key="2">
    <citation type="submission" date="2019-08" db="EMBL/GenBank/DDBJ databases">
        <title>Genome of Algoriphagus ratkowskyi IC026.</title>
        <authorList>
            <person name="Bowman J.P."/>
        </authorList>
    </citation>
    <scope>NUCLEOTIDE SEQUENCE [LARGE SCALE GENOMIC DNA]</scope>
    <source>
        <strain evidence="3 5">IC026</strain>
    </source>
</reference>
<keyword evidence="5" id="KW-1185">Reference proteome</keyword>
<dbReference type="EMBL" id="VORV01000007">
    <property type="protein sequence ID" value="TXD77390.1"/>
    <property type="molecule type" value="Genomic_DNA"/>
</dbReference>
<accession>A0A2W7RFZ5</accession>
<name>A0A2W7RFZ5_9BACT</name>
<reference evidence="2 4" key="1">
    <citation type="submission" date="2018-06" db="EMBL/GenBank/DDBJ databases">
        <title>Genomic Encyclopedia of Archaeal and Bacterial Type Strains, Phase II (KMG-II): from individual species to whole genera.</title>
        <authorList>
            <person name="Goeker M."/>
        </authorList>
    </citation>
    <scope>NUCLEOTIDE SEQUENCE [LARGE SCALE GENOMIC DNA]</scope>
    <source>
        <strain evidence="2 4">DSM 22686</strain>
    </source>
</reference>
<dbReference type="EMBL" id="QKZU01000004">
    <property type="protein sequence ID" value="PZX59344.1"/>
    <property type="molecule type" value="Genomic_DNA"/>
</dbReference>
<keyword evidence="1" id="KW-0472">Membrane</keyword>